<dbReference type="RefSeq" id="XP_001027876.3">
    <property type="nucleotide sequence ID" value="XM_001027876.3"/>
</dbReference>
<feature type="coiled-coil region" evidence="1">
    <location>
        <begin position="423"/>
        <end position="542"/>
    </location>
</feature>
<dbReference type="GeneID" id="7840765"/>
<evidence type="ECO:0000313" key="3">
    <source>
        <dbReference type="Proteomes" id="UP000009168"/>
    </source>
</evidence>
<organism evidence="2 3">
    <name type="scientific">Tetrahymena thermophila (strain SB210)</name>
    <dbReference type="NCBI Taxonomy" id="312017"/>
    <lineage>
        <taxon>Eukaryota</taxon>
        <taxon>Sar</taxon>
        <taxon>Alveolata</taxon>
        <taxon>Ciliophora</taxon>
        <taxon>Intramacronucleata</taxon>
        <taxon>Oligohymenophorea</taxon>
        <taxon>Hymenostomatida</taxon>
        <taxon>Tetrahymenina</taxon>
        <taxon>Tetrahymenidae</taxon>
        <taxon>Tetrahymena</taxon>
    </lineage>
</organism>
<proteinExistence type="predicted"/>
<dbReference type="EMBL" id="GG662213">
    <property type="protein sequence ID" value="EAS07634.3"/>
    <property type="molecule type" value="Genomic_DNA"/>
</dbReference>
<protein>
    <submittedName>
        <fullName evidence="2">Uncharacterized protein</fullName>
    </submittedName>
</protein>
<dbReference type="AlphaFoldDB" id="Q24IJ1"/>
<keyword evidence="3" id="KW-1185">Reference proteome</keyword>
<sequence length="675" mass="80018">MSSAEINGIQENSLEREDLGNIRSRRTCISQNQISNDDIFKEDEQLHSQKHLENTSNQIDDSIIEQYEHIIYELTLKLKELQDYLAQEDERNEIYQEYAINSIKEAHTCPFNCFKGQEIKSVDCMFQIREGSSTNTSKDFLEVQIRDKNLSTPGNINFVQDKQKKANLFLQKKLENAGKEIEKTKQSYQNKLDNLQQTYDQLLLQVNCRQDKEDLQSGQKEELSIKLLEIEEQNKLLKQNYCKIQEFVKEKFNVELSEEMDDFESDKLSNQIEEWENLLTKNKNDYFKIESELDLLKKDLQVKQKSLNQRESEHDALIQKIAQTEIMLNEYKQERNHLSEKLQYEAQKISEINQCYKNDIQEILQLLEGGEKNESSDIQELKDNIIYQIRVIQRDVKKMDIHKKSIEKLDEENFQMKLEIQKTNSLSNNLEKIRNDYDQLNYKYLQAQEKIMILEQENQRMIREKQTSDEIQVENLKSLNQKLTQELASLHQTRSRENSDLQEKIEMLNSKIQNIKKENKDLKELIRSRNNTQENCQEEKYNQEIQDQQLAQRLDTIEEVRKGESLDSDNRSSFILSLEDKKLDIGDDPNSIHSVNSESDSLTDINCVEEDHKYIFSLNNLKQIKKAFLQIYKKIKEDKVYAEQTAIDTKVQLAEMTMNKDYFEHNFIKLLKKIK</sequence>
<name>Q24IJ1_TETTS</name>
<feature type="coiled-coil region" evidence="1">
    <location>
        <begin position="265"/>
        <end position="348"/>
    </location>
</feature>
<reference evidence="3" key="1">
    <citation type="journal article" date="2006" name="PLoS Biol.">
        <title>Macronuclear genome sequence of the ciliate Tetrahymena thermophila, a model eukaryote.</title>
        <authorList>
            <person name="Eisen J.A."/>
            <person name="Coyne R.S."/>
            <person name="Wu M."/>
            <person name="Wu D."/>
            <person name="Thiagarajan M."/>
            <person name="Wortman J.R."/>
            <person name="Badger J.H."/>
            <person name="Ren Q."/>
            <person name="Amedeo P."/>
            <person name="Jones K.M."/>
            <person name="Tallon L.J."/>
            <person name="Delcher A.L."/>
            <person name="Salzberg S.L."/>
            <person name="Silva J.C."/>
            <person name="Haas B.J."/>
            <person name="Majoros W.H."/>
            <person name="Farzad M."/>
            <person name="Carlton J.M."/>
            <person name="Smith R.K. Jr."/>
            <person name="Garg J."/>
            <person name="Pearlman R.E."/>
            <person name="Karrer K.M."/>
            <person name="Sun L."/>
            <person name="Manning G."/>
            <person name="Elde N.C."/>
            <person name="Turkewitz A.P."/>
            <person name="Asai D.J."/>
            <person name="Wilkes D.E."/>
            <person name="Wang Y."/>
            <person name="Cai H."/>
            <person name="Collins K."/>
            <person name="Stewart B.A."/>
            <person name="Lee S.R."/>
            <person name="Wilamowska K."/>
            <person name="Weinberg Z."/>
            <person name="Ruzzo W.L."/>
            <person name="Wloga D."/>
            <person name="Gaertig J."/>
            <person name="Frankel J."/>
            <person name="Tsao C.-C."/>
            <person name="Gorovsky M.A."/>
            <person name="Keeling P.J."/>
            <person name="Waller R.F."/>
            <person name="Patron N.J."/>
            <person name="Cherry J.M."/>
            <person name="Stover N.A."/>
            <person name="Krieger C.J."/>
            <person name="del Toro C."/>
            <person name="Ryder H.F."/>
            <person name="Williamson S.C."/>
            <person name="Barbeau R.A."/>
            <person name="Hamilton E.P."/>
            <person name="Orias E."/>
        </authorList>
    </citation>
    <scope>NUCLEOTIDE SEQUENCE [LARGE SCALE GENOMIC DNA]</scope>
    <source>
        <strain evidence="3">SB210</strain>
    </source>
</reference>
<gene>
    <name evidence="2" type="ORF">TTHERM_00920820</name>
</gene>
<dbReference type="InParanoid" id="Q24IJ1"/>
<dbReference type="KEGG" id="tet:TTHERM_00920820"/>
<feature type="coiled-coil region" evidence="1">
    <location>
        <begin position="167"/>
        <end position="240"/>
    </location>
</feature>
<dbReference type="Proteomes" id="UP000009168">
    <property type="component" value="Unassembled WGS sequence"/>
</dbReference>
<evidence type="ECO:0000256" key="1">
    <source>
        <dbReference type="SAM" id="Coils"/>
    </source>
</evidence>
<accession>Q24IJ1</accession>
<dbReference type="HOGENOM" id="CLU_273695_0_0_1"/>
<keyword evidence="1" id="KW-0175">Coiled coil</keyword>
<evidence type="ECO:0000313" key="2">
    <source>
        <dbReference type="EMBL" id="EAS07634.3"/>
    </source>
</evidence>